<name>A0A2I1C469_ASPN1</name>
<accession>A0A2I1C469</accession>
<evidence type="ECO:0000313" key="2">
    <source>
        <dbReference type="Proteomes" id="UP000234474"/>
    </source>
</evidence>
<organism evidence="1 2">
    <name type="scientific">Aspergillus novofumigatus (strain IBT 16806)</name>
    <dbReference type="NCBI Taxonomy" id="1392255"/>
    <lineage>
        <taxon>Eukaryota</taxon>
        <taxon>Fungi</taxon>
        <taxon>Dikarya</taxon>
        <taxon>Ascomycota</taxon>
        <taxon>Pezizomycotina</taxon>
        <taxon>Eurotiomycetes</taxon>
        <taxon>Eurotiomycetidae</taxon>
        <taxon>Eurotiales</taxon>
        <taxon>Aspergillaceae</taxon>
        <taxon>Aspergillus</taxon>
        <taxon>Aspergillus subgen. Fumigati</taxon>
    </lineage>
</organism>
<evidence type="ECO:0000313" key="1">
    <source>
        <dbReference type="EMBL" id="PKX92408.1"/>
    </source>
</evidence>
<dbReference type="OrthoDB" id="4490048at2759"/>
<dbReference type="Proteomes" id="UP000234474">
    <property type="component" value="Unassembled WGS sequence"/>
</dbReference>
<dbReference type="EMBL" id="MSZS01000005">
    <property type="protein sequence ID" value="PKX92408.1"/>
    <property type="molecule type" value="Genomic_DNA"/>
</dbReference>
<dbReference type="RefSeq" id="XP_024681003.1">
    <property type="nucleotide sequence ID" value="XM_024824955.1"/>
</dbReference>
<comment type="caution">
    <text evidence="1">The sequence shown here is derived from an EMBL/GenBank/DDBJ whole genome shotgun (WGS) entry which is preliminary data.</text>
</comment>
<dbReference type="AlphaFoldDB" id="A0A2I1C469"/>
<gene>
    <name evidence="1" type="ORF">P174DRAFT_421474</name>
</gene>
<sequence length="93" mass="10722">MADSTASPFMNLLMEVHLPIVEHCDHASKTPEDATQQEAFLQGYELWRENSNKHACFKRRTMLAVEKFDDGKALRKLVIALYTCQVDAFRLLH</sequence>
<dbReference type="VEuPathDB" id="FungiDB:P174DRAFT_421474"/>
<proteinExistence type="predicted"/>
<protein>
    <submittedName>
        <fullName evidence="1">Uncharacterized protein</fullName>
    </submittedName>
</protein>
<keyword evidence="2" id="KW-1185">Reference proteome</keyword>
<reference evidence="2" key="1">
    <citation type="journal article" date="2018" name="Proc. Natl. Acad. Sci. U.S.A.">
        <title>Linking secondary metabolites to gene clusters through genome sequencing of six diverse Aspergillus species.</title>
        <authorList>
            <person name="Kaerboelling I."/>
            <person name="Vesth T.C."/>
            <person name="Frisvad J.C."/>
            <person name="Nybo J.L."/>
            <person name="Theobald S."/>
            <person name="Kuo A."/>
            <person name="Bowyer P."/>
            <person name="Matsuda Y."/>
            <person name="Mondo S."/>
            <person name="Lyhne E.K."/>
            <person name="Kogle M.E."/>
            <person name="Clum A."/>
            <person name="Lipzen A."/>
            <person name="Salamov A."/>
            <person name="Ngan C.Y."/>
            <person name="Daum C."/>
            <person name="Chiniquy J."/>
            <person name="Barry K."/>
            <person name="LaButti K."/>
            <person name="Haridas S."/>
            <person name="Simmons B.A."/>
            <person name="Magnuson J.K."/>
            <person name="Mortensen U.H."/>
            <person name="Larsen T.O."/>
            <person name="Grigoriev I.V."/>
            <person name="Baker S.E."/>
            <person name="Andersen M.R."/>
        </authorList>
    </citation>
    <scope>NUCLEOTIDE SEQUENCE [LARGE SCALE GENOMIC DNA]</scope>
    <source>
        <strain evidence="2">IBT 16806</strain>
    </source>
</reference>
<dbReference type="GeneID" id="36532280"/>